<dbReference type="EMBL" id="LJIJ01002267">
    <property type="protein sequence ID" value="ODM89969.1"/>
    <property type="molecule type" value="Genomic_DNA"/>
</dbReference>
<comment type="caution">
    <text evidence="2">The sequence shown here is derived from an EMBL/GenBank/DDBJ whole genome shotgun (WGS) entry which is preliminary data.</text>
</comment>
<dbReference type="Proteomes" id="UP000094527">
    <property type="component" value="Unassembled WGS sequence"/>
</dbReference>
<evidence type="ECO:0000256" key="1">
    <source>
        <dbReference type="SAM" id="MobiDB-lite"/>
    </source>
</evidence>
<organism evidence="2 3">
    <name type="scientific">Orchesella cincta</name>
    <name type="common">Springtail</name>
    <name type="synonym">Podura cincta</name>
    <dbReference type="NCBI Taxonomy" id="48709"/>
    <lineage>
        <taxon>Eukaryota</taxon>
        <taxon>Metazoa</taxon>
        <taxon>Ecdysozoa</taxon>
        <taxon>Arthropoda</taxon>
        <taxon>Hexapoda</taxon>
        <taxon>Collembola</taxon>
        <taxon>Entomobryomorpha</taxon>
        <taxon>Entomobryoidea</taxon>
        <taxon>Orchesellidae</taxon>
        <taxon>Orchesellinae</taxon>
        <taxon>Orchesella</taxon>
    </lineage>
</organism>
<evidence type="ECO:0000313" key="2">
    <source>
        <dbReference type="EMBL" id="ODM89969.1"/>
    </source>
</evidence>
<sequence length="585" mass="65814">MKSFKKDTSTWNSPFSHISPTFSLPLILAVLLLNNFFVQLTFAQDYMSSCDKVTNPCAADGFFRCISGQCQCQDSLTQIYDDAMSQCVIMAGRSCSLDGEPSADMVDPRAYATFPTCGRNAKCDPTTRTCQCKKGFVMNGENGTCDSSFGRSCSSEDSILFSTGFVGDNNTLASAFGECDTSLGLRCENGKCECGEDQSIWQIGQGCVARGTEPFNGNSNITFSYVNEDMTPFQRLVDTYTRALIDANNNYYFPQKHTEGSNTRRNFTVENYNTVAYPDDLLYNMTWSMGEQNRTDEYFVGDRNQFPNNNGGITTINPLWNLLAQQQQNNISSDNLVQLQAQAAQLQSLLSQQQRIQQLINQFNPTATLNQQGTSSSSSTQQQQKQPGFQTPSPIVGNYLLGQGQGFYPAQPQAPNLFWNPSQQQQQQQPLGGGMFPLLRWFRNIVDPIKRRLFPNLTDAVNSIPSPLFIAARTTHALIPVLRALDQQFTPMLESVIELTKPRPRPTTPQPSIFFNPQQQLLNGNFYPGLLPQYQNQQGVLYGPVNQQRQNFQGRSLWGNRRNGRMRNNIPDNNENILNRKLWWW</sequence>
<accession>A0A1D2MAL0</accession>
<protein>
    <submittedName>
        <fullName evidence="2">Stabilin-2</fullName>
    </submittedName>
</protein>
<dbReference type="AlphaFoldDB" id="A0A1D2MAL0"/>
<name>A0A1D2MAL0_ORCCI</name>
<proteinExistence type="predicted"/>
<feature type="region of interest" description="Disordered" evidence="1">
    <location>
        <begin position="368"/>
        <end position="395"/>
    </location>
</feature>
<keyword evidence="3" id="KW-1185">Reference proteome</keyword>
<dbReference type="OMA" id="IMAGRSC"/>
<gene>
    <name evidence="2" type="ORF">Ocin01_16711</name>
</gene>
<evidence type="ECO:0000313" key="3">
    <source>
        <dbReference type="Proteomes" id="UP000094527"/>
    </source>
</evidence>
<reference evidence="2 3" key="1">
    <citation type="journal article" date="2016" name="Genome Biol. Evol.">
        <title>Gene Family Evolution Reflects Adaptation to Soil Environmental Stressors in the Genome of the Collembolan Orchesella cincta.</title>
        <authorList>
            <person name="Faddeeva-Vakhrusheva A."/>
            <person name="Derks M.F."/>
            <person name="Anvar S.Y."/>
            <person name="Agamennone V."/>
            <person name="Suring W."/>
            <person name="Smit S."/>
            <person name="van Straalen N.M."/>
            <person name="Roelofs D."/>
        </authorList>
    </citation>
    <scope>NUCLEOTIDE SEQUENCE [LARGE SCALE GENOMIC DNA]</scope>
    <source>
        <tissue evidence="2">Mixed pool</tissue>
    </source>
</reference>
<feature type="compositionally biased region" description="Low complexity" evidence="1">
    <location>
        <begin position="371"/>
        <end position="393"/>
    </location>
</feature>
<dbReference type="OrthoDB" id="10686456at2759"/>